<feature type="domain" description="Ras-GEF" evidence="3">
    <location>
        <begin position="1"/>
        <end position="181"/>
    </location>
</feature>
<dbReference type="EMBL" id="GHBP01001941">
    <property type="protein sequence ID" value="NDJ92934.1"/>
    <property type="molecule type" value="Transcribed_RNA"/>
</dbReference>
<dbReference type="SUPFAM" id="SSF48366">
    <property type="entry name" value="Ras GEF"/>
    <property type="match status" value="1"/>
</dbReference>
<dbReference type="InterPro" id="IPR023578">
    <property type="entry name" value="Ras_GEF_dom_sf"/>
</dbReference>
<dbReference type="PANTHER" id="PTHR23113:SF368">
    <property type="entry name" value="CELL DIVISION CONTROL PROTEIN 25"/>
    <property type="match status" value="1"/>
</dbReference>
<dbReference type="AlphaFoldDB" id="A0A6G3MG31"/>
<dbReference type="Gene3D" id="1.10.840.10">
    <property type="entry name" value="Ras guanine-nucleotide exchange factors catalytic domain"/>
    <property type="match status" value="1"/>
</dbReference>
<dbReference type="PROSITE" id="PS50009">
    <property type="entry name" value="RASGEF_CAT"/>
    <property type="match status" value="1"/>
</dbReference>
<protein>
    <submittedName>
        <fullName evidence="4">Ras-specific guanine nucleotide-releasing factor RalGPS2 (Trinotate prediction)</fullName>
    </submittedName>
</protein>
<name>A0A6G3MG31_HENSL</name>
<keyword evidence="1 2" id="KW-0344">Guanine-nucleotide releasing factor</keyword>
<reference evidence="4" key="1">
    <citation type="submission" date="2018-11" db="EMBL/GenBank/DDBJ databases">
        <title>Henneguya salminicola genome and transcriptome.</title>
        <authorList>
            <person name="Yahalomi D."/>
            <person name="Atkinson S.D."/>
            <person name="Neuhof M."/>
            <person name="Chang E.S."/>
            <person name="Philippe H."/>
            <person name="Cartwright P."/>
            <person name="Bartholomew J.L."/>
            <person name="Huchon D."/>
        </authorList>
    </citation>
    <scope>NUCLEOTIDE SEQUENCE</scope>
    <source>
        <strain evidence="4">Hz1</strain>
        <tissue evidence="4">Whole</tissue>
    </source>
</reference>
<dbReference type="PANTHER" id="PTHR23113">
    <property type="entry name" value="GUANINE NUCLEOTIDE EXCHANGE FACTOR"/>
    <property type="match status" value="1"/>
</dbReference>
<dbReference type="GO" id="GO:0005886">
    <property type="term" value="C:plasma membrane"/>
    <property type="evidence" value="ECO:0007669"/>
    <property type="project" value="TreeGrafter"/>
</dbReference>
<proteinExistence type="predicted"/>
<accession>A0A6G3MG31</accession>
<dbReference type="Pfam" id="PF00617">
    <property type="entry name" value="RasGEF"/>
    <property type="match status" value="1"/>
</dbReference>
<organism evidence="4">
    <name type="scientific">Henneguya salminicola</name>
    <name type="common">Myxosporean</name>
    <dbReference type="NCBI Taxonomy" id="69463"/>
    <lineage>
        <taxon>Eukaryota</taxon>
        <taxon>Metazoa</taxon>
        <taxon>Cnidaria</taxon>
        <taxon>Myxozoa</taxon>
        <taxon>Myxosporea</taxon>
        <taxon>Bivalvulida</taxon>
        <taxon>Platysporina</taxon>
        <taxon>Myxobolidae</taxon>
        <taxon>Henneguya</taxon>
    </lineage>
</organism>
<evidence type="ECO:0000313" key="4">
    <source>
        <dbReference type="EMBL" id="NDJ92934.1"/>
    </source>
</evidence>
<dbReference type="GO" id="GO:0005085">
    <property type="term" value="F:guanyl-nucleotide exchange factor activity"/>
    <property type="evidence" value="ECO:0007669"/>
    <property type="project" value="UniProtKB-KW"/>
</dbReference>
<evidence type="ECO:0000259" key="3">
    <source>
        <dbReference type="PROSITE" id="PS50009"/>
    </source>
</evidence>
<evidence type="ECO:0000256" key="1">
    <source>
        <dbReference type="ARBA" id="ARBA00022658"/>
    </source>
</evidence>
<dbReference type="SMART" id="SM00147">
    <property type="entry name" value="RasGEF"/>
    <property type="match status" value="1"/>
</dbReference>
<sequence>MTRQFNNICYFIIAEILRHKTPKTRARIIDYFIKVAKKLFSLNNINSMKSIISALQSSPIYRLRDSFELLSKKNIDLFQKYEKFFSEDNNRKQLRSHIDTSQIPCIPYLGIYLTDLIYVDSLYPTLETQHKERLERMCCIIKSIQKFQESKYGSYCIVIEEFVDINPQLIDFFLKDRYIDELKKFVDDRFYQ</sequence>
<dbReference type="InterPro" id="IPR036964">
    <property type="entry name" value="RASGEF_cat_dom_sf"/>
</dbReference>
<dbReference type="InterPro" id="IPR001895">
    <property type="entry name" value="RASGEF_cat_dom"/>
</dbReference>
<evidence type="ECO:0000256" key="2">
    <source>
        <dbReference type="PROSITE-ProRule" id="PRU00168"/>
    </source>
</evidence>
<dbReference type="InterPro" id="IPR008937">
    <property type="entry name" value="Ras-like_GEF"/>
</dbReference>
<dbReference type="GO" id="GO:0007265">
    <property type="term" value="P:Ras protein signal transduction"/>
    <property type="evidence" value="ECO:0007669"/>
    <property type="project" value="TreeGrafter"/>
</dbReference>